<dbReference type="EMBL" id="JWZX01002728">
    <property type="protein sequence ID" value="KOO27342.1"/>
    <property type="molecule type" value="Genomic_DNA"/>
</dbReference>
<comment type="caution">
    <text evidence="1">The sequence shown here is derived from an EMBL/GenBank/DDBJ whole genome shotgun (WGS) entry which is preliminary data.</text>
</comment>
<evidence type="ECO:0000313" key="1">
    <source>
        <dbReference type="EMBL" id="KOO27342.1"/>
    </source>
</evidence>
<dbReference type="OrthoDB" id="186314at2759"/>
<evidence type="ECO:0000313" key="2">
    <source>
        <dbReference type="Proteomes" id="UP000037460"/>
    </source>
</evidence>
<gene>
    <name evidence="1" type="ORF">Ctob_003572</name>
</gene>
<name>A0A0M0JLY0_9EUKA</name>
<protein>
    <submittedName>
        <fullName evidence="1">Uncharacterized protein</fullName>
    </submittedName>
</protein>
<accession>A0A0M0JLY0</accession>
<reference evidence="2" key="1">
    <citation type="journal article" date="2015" name="PLoS Genet.">
        <title>Genome Sequence and Transcriptome Analyses of Chrysochromulina tobin: Metabolic Tools for Enhanced Algal Fitness in the Prominent Order Prymnesiales (Haptophyceae).</title>
        <authorList>
            <person name="Hovde B.T."/>
            <person name="Deodato C.R."/>
            <person name="Hunsperger H.M."/>
            <person name="Ryken S.A."/>
            <person name="Yost W."/>
            <person name="Jha R.K."/>
            <person name="Patterson J."/>
            <person name="Monnat R.J. Jr."/>
            <person name="Barlow S.B."/>
            <person name="Starkenburg S.R."/>
            <person name="Cattolico R.A."/>
        </authorList>
    </citation>
    <scope>NUCLEOTIDE SEQUENCE</scope>
    <source>
        <strain evidence="2">CCMP291</strain>
    </source>
</reference>
<dbReference type="Proteomes" id="UP000037460">
    <property type="component" value="Unassembled WGS sequence"/>
</dbReference>
<organism evidence="1 2">
    <name type="scientific">Chrysochromulina tobinii</name>
    <dbReference type="NCBI Taxonomy" id="1460289"/>
    <lineage>
        <taxon>Eukaryota</taxon>
        <taxon>Haptista</taxon>
        <taxon>Haptophyta</taxon>
        <taxon>Prymnesiophyceae</taxon>
        <taxon>Prymnesiales</taxon>
        <taxon>Chrysochromulinaceae</taxon>
        <taxon>Chrysochromulina</taxon>
    </lineage>
</organism>
<proteinExistence type="predicted"/>
<sequence>MLKNRVTHVSELENTDLFKMAKSGNVDAKREMMRREIMYVDGVSHADTTATLLKISTLAEAGLGRVHASGKVMIFGAQAVGWGSIPLVFSLQASSAFNEYFVTAEPPEHGDTDTWLEVGAWSWNWMEPPLGTISFVLLCLQWAAEQKKNIGLKTAAEVFSYRIQEKLIREFPQYHSQILGDYVEAIALVGDSANVRDDALVIQALSQRK</sequence>
<dbReference type="AlphaFoldDB" id="A0A0M0JLY0"/>
<keyword evidence="2" id="KW-1185">Reference proteome</keyword>